<dbReference type="GO" id="GO:0003677">
    <property type="term" value="F:DNA binding"/>
    <property type="evidence" value="ECO:0007669"/>
    <property type="project" value="UniProtKB-UniRule"/>
</dbReference>
<evidence type="ECO:0000313" key="11">
    <source>
        <dbReference type="Proteomes" id="UP001201980"/>
    </source>
</evidence>
<keyword evidence="4 6" id="KW-0371">Homeobox</keyword>
<evidence type="ECO:0000256" key="8">
    <source>
        <dbReference type="SAM" id="MobiDB-lite"/>
    </source>
</evidence>
<comment type="caution">
    <text evidence="10">The sequence shown here is derived from an EMBL/GenBank/DDBJ whole genome shotgun (WGS) entry which is preliminary data.</text>
</comment>
<dbReference type="PANTHER" id="PTHR24341:SF6">
    <property type="entry name" value="HOMEOBOX PROTEIN INVECTED"/>
    <property type="match status" value="1"/>
</dbReference>
<dbReference type="CDD" id="cd00086">
    <property type="entry name" value="homeodomain"/>
    <property type="match status" value="1"/>
</dbReference>
<feature type="domain" description="Homeobox" evidence="9">
    <location>
        <begin position="39"/>
        <end position="99"/>
    </location>
</feature>
<dbReference type="PROSITE" id="PS50071">
    <property type="entry name" value="HOMEOBOX_2"/>
    <property type="match status" value="1"/>
</dbReference>
<evidence type="ECO:0000256" key="4">
    <source>
        <dbReference type="ARBA" id="ARBA00023155"/>
    </source>
</evidence>
<comment type="subcellular location">
    <subcellularLocation>
        <location evidence="1 6 7">Nucleus</location>
    </subcellularLocation>
</comment>
<dbReference type="InterPro" id="IPR001356">
    <property type="entry name" value="HD"/>
</dbReference>
<dbReference type="InterPro" id="IPR017970">
    <property type="entry name" value="Homeobox_CS"/>
</dbReference>
<dbReference type="GO" id="GO:0016586">
    <property type="term" value="C:RSC-type complex"/>
    <property type="evidence" value="ECO:0007669"/>
    <property type="project" value="TreeGrafter"/>
</dbReference>
<dbReference type="SMART" id="SM00389">
    <property type="entry name" value="HOX"/>
    <property type="match status" value="1"/>
</dbReference>
<feature type="region of interest" description="Disordered" evidence="8">
    <location>
        <begin position="297"/>
        <end position="322"/>
    </location>
</feature>
<gene>
    <name evidence="10" type="ORF">MKZ38_009390</name>
</gene>
<dbReference type="InterPro" id="IPR009057">
    <property type="entry name" value="Homeodomain-like_sf"/>
</dbReference>
<evidence type="ECO:0000256" key="3">
    <source>
        <dbReference type="ARBA" id="ARBA00023125"/>
    </source>
</evidence>
<evidence type="ECO:0000256" key="1">
    <source>
        <dbReference type="ARBA" id="ARBA00004123"/>
    </source>
</evidence>
<evidence type="ECO:0000256" key="2">
    <source>
        <dbReference type="ARBA" id="ARBA00010896"/>
    </source>
</evidence>
<dbReference type="PANTHER" id="PTHR24341">
    <property type="entry name" value="HOMEOBOX PROTEIN ENGRAILED"/>
    <property type="match status" value="1"/>
</dbReference>
<protein>
    <submittedName>
        <fullName evidence="10">Homeobox domain-containing protein</fullName>
    </submittedName>
</protein>
<dbReference type="AlphaFoldDB" id="A0AAD5RTA2"/>
<evidence type="ECO:0000256" key="6">
    <source>
        <dbReference type="PROSITE-ProRule" id="PRU00108"/>
    </source>
</evidence>
<feature type="region of interest" description="Disordered" evidence="8">
    <location>
        <begin position="26"/>
        <end position="46"/>
    </location>
</feature>
<dbReference type="EMBL" id="JAKWBI020000072">
    <property type="protein sequence ID" value="KAJ2903738.1"/>
    <property type="molecule type" value="Genomic_DNA"/>
</dbReference>
<evidence type="ECO:0000259" key="9">
    <source>
        <dbReference type="PROSITE" id="PS50071"/>
    </source>
</evidence>
<dbReference type="Proteomes" id="UP001201980">
    <property type="component" value="Unassembled WGS sequence"/>
</dbReference>
<accession>A0AAD5RTA2</accession>
<dbReference type="Pfam" id="PF00046">
    <property type="entry name" value="Homeodomain"/>
    <property type="match status" value="1"/>
</dbReference>
<keyword evidence="11" id="KW-1185">Reference proteome</keyword>
<dbReference type="PROSITE" id="PS00027">
    <property type="entry name" value="HOMEOBOX_1"/>
    <property type="match status" value="1"/>
</dbReference>
<feature type="region of interest" description="Disordered" evidence="8">
    <location>
        <begin position="184"/>
        <end position="208"/>
    </location>
</feature>
<dbReference type="InterPro" id="IPR050720">
    <property type="entry name" value="Engrailed_Homeobox_TFs"/>
</dbReference>
<dbReference type="Gene3D" id="1.10.10.60">
    <property type="entry name" value="Homeodomain-like"/>
    <property type="match status" value="1"/>
</dbReference>
<comment type="similarity">
    <text evidence="2">Belongs to the engrailed homeobox family.</text>
</comment>
<name>A0AAD5RTA2_9PEZI</name>
<sequence>MAHFRNNAVPEAPGILWLRATSYHGYSPEDSRPMNPHWGPRPEPKRRLSKEELALLESEFQKIKKPNSSLKQGLAGRLGVDIARINNWFQNRRAKQKQIIRAAEMEENRKAENIELESPSPEVKKLPPLSAQNDLPRPSMVAFSTYTHQSALPQTEPVTQLVSVNIPTKEVMETQTPSEALHSEFTSQNGNKSPPHTGNNVDFTQASDPLSQCKFPGLTWTQSPGMSDQATGGIAASTVPFSSGASAGNGDFPLISSNALHQKGLHKFPPNTEAQAGQDVSQLSIPFPQGFQFESSPAVDLASRRRRPTSPVPPGIQGESRILSGGSVMDQDSWLLSFASGYELQEVLRTTAALWSPLAENNHKGGTWSSLLPEDSPGAFVDLNPRMPLAIPSPNPLDMCQYHNVDFAISDEQHPVPVWKGGG</sequence>
<organism evidence="10 11">
    <name type="scientific">Zalerion maritima</name>
    <dbReference type="NCBI Taxonomy" id="339359"/>
    <lineage>
        <taxon>Eukaryota</taxon>
        <taxon>Fungi</taxon>
        <taxon>Dikarya</taxon>
        <taxon>Ascomycota</taxon>
        <taxon>Pezizomycotina</taxon>
        <taxon>Sordariomycetes</taxon>
        <taxon>Lulworthiomycetidae</taxon>
        <taxon>Lulworthiales</taxon>
        <taxon>Lulworthiaceae</taxon>
        <taxon>Zalerion</taxon>
    </lineage>
</organism>
<keyword evidence="3 6" id="KW-0238">DNA-binding</keyword>
<evidence type="ECO:0000313" key="10">
    <source>
        <dbReference type="EMBL" id="KAJ2903738.1"/>
    </source>
</evidence>
<evidence type="ECO:0000256" key="7">
    <source>
        <dbReference type="RuleBase" id="RU000682"/>
    </source>
</evidence>
<dbReference type="SUPFAM" id="SSF46689">
    <property type="entry name" value="Homeodomain-like"/>
    <property type="match status" value="1"/>
</dbReference>
<feature type="DNA-binding region" description="Homeobox" evidence="6">
    <location>
        <begin position="41"/>
        <end position="100"/>
    </location>
</feature>
<proteinExistence type="inferred from homology"/>
<keyword evidence="5 6" id="KW-0539">Nucleus</keyword>
<dbReference type="GO" id="GO:0000981">
    <property type="term" value="F:DNA-binding transcription factor activity, RNA polymerase II-specific"/>
    <property type="evidence" value="ECO:0007669"/>
    <property type="project" value="InterPro"/>
</dbReference>
<reference evidence="10" key="1">
    <citation type="submission" date="2022-07" db="EMBL/GenBank/DDBJ databases">
        <title>Draft genome sequence of Zalerion maritima ATCC 34329, a (micro)plastics degrading marine fungus.</title>
        <authorList>
            <person name="Paco A."/>
            <person name="Goncalves M.F.M."/>
            <person name="Rocha-Santos T.A.P."/>
            <person name="Alves A."/>
        </authorList>
    </citation>
    <scope>NUCLEOTIDE SEQUENCE</scope>
    <source>
        <strain evidence="10">ATCC 34329</strain>
    </source>
</reference>
<evidence type="ECO:0000256" key="5">
    <source>
        <dbReference type="ARBA" id="ARBA00023242"/>
    </source>
</evidence>